<evidence type="ECO:0000256" key="1">
    <source>
        <dbReference type="ARBA" id="ARBA00004162"/>
    </source>
</evidence>
<evidence type="ECO:0000256" key="11">
    <source>
        <dbReference type="PROSITE-ProRule" id="PRU00206"/>
    </source>
</evidence>
<protein>
    <recommendedName>
        <fullName evidence="19">Nerve growth factor receptor b</fullName>
    </recommendedName>
</protein>
<dbReference type="Pfam" id="PF00531">
    <property type="entry name" value="Death"/>
    <property type="match status" value="1"/>
</dbReference>
<dbReference type="SMART" id="SM00208">
    <property type="entry name" value="TNFR"/>
    <property type="match status" value="4"/>
</dbReference>
<feature type="repeat" description="TNFR-Cys" evidence="11">
    <location>
        <begin position="27"/>
        <end position="60"/>
    </location>
</feature>
<dbReference type="Pfam" id="PF00020">
    <property type="entry name" value="TNFR_c6"/>
    <property type="match status" value="3"/>
</dbReference>
<evidence type="ECO:0000259" key="15">
    <source>
        <dbReference type="PROSITE" id="PS50017"/>
    </source>
</evidence>
<evidence type="ECO:0000256" key="5">
    <source>
        <dbReference type="ARBA" id="ARBA00022729"/>
    </source>
</evidence>
<feature type="region of interest" description="Disordered" evidence="12">
    <location>
        <begin position="281"/>
        <end position="319"/>
    </location>
</feature>
<dbReference type="GO" id="GO:0015026">
    <property type="term" value="F:coreceptor activity"/>
    <property type="evidence" value="ECO:0007669"/>
    <property type="project" value="TreeGrafter"/>
</dbReference>
<feature type="repeat" description="TNFR-Cys" evidence="11">
    <location>
        <begin position="104"/>
        <end position="142"/>
    </location>
</feature>
<dbReference type="GO" id="GO:0006915">
    <property type="term" value="P:apoptotic process"/>
    <property type="evidence" value="ECO:0007669"/>
    <property type="project" value="UniProtKB-KW"/>
</dbReference>
<keyword evidence="6" id="KW-0677">Repeat</keyword>
<dbReference type="GO" id="GO:0007266">
    <property type="term" value="P:Rho protein signal transduction"/>
    <property type="evidence" value="ECO:0007669"/>
    <property type="project" value="TreeGrafter"/>
</dbReference>
<feature type="disulfide bond" evidence="11">
    <location>
        <begin position="124"/>
        <end position="142"/>
    </location>
</feature>
<proteinExistence type="predicted"/>
<dbReference type="InterPro" id="IPR052302">
    <property type="entry name" value="Neurotrophin_rcpt-DD"/>
</dbReference>
<feature type="compositionally biased region" description="Low complexity" evidence="12">
    <location>
        <begin position="216"/>
        <end position="234"/>
    </location>
</feature>
<reference evidence="17 18" key="1">
    <citation type="submission" date="2021-04" db="EMBL/GenBank/DDBJ databases">
        <authorList>
            <consortium name="Wellcome Sanger Institute Data Sharing"/>
        </authorList>
    </citation>
    <scope>NUCLEOTIDE SEQUENCE [LARGE SCALE GENOMIC DNA]</scope>
</reference>
<feature type="disulfide bond" evidence="11">
    <location>
        <begin position="40"/>
        <end position="53"/>
    </location>
</feature>
<feature type="domain" description="TNFR-Cys" evidence="16">
    <location>
        <begin position="27"/>
        <end position="60"/>
    </location>
</feature>
<evidence type="ECO:0000256" key="2">
    <source>
        <dbReference type="ARBA" id="ARBA00022475"/>
    </source>
</evidence>
<keyword evidence="4" id="KW-0053">Apoptosis</keyword>
<feature type="disulfide bond" evidence="11">
    <location>
        <begin position="145"/>
        <end position="160"/>
    </location>
</feature>
<dbReference type="InterPro" id="IPR041448">
    <property type="entry name" value="TNFR16_TM"/>
</dbReference>
<dbReference type="GO" id="GO:0048406">
    <property type="term" value="F:nerve growth factor binding"/>
    <property type="evidence" value="ECO:0007669"/>
    <property type="project" value="TreeGrafter"/>
</dbReference>
<dbReference type="InterPro" id="IPR022325">
    <property type="entry name" value="TNFR_16"/>
</dbReference>
<comment type="caution">
    <text evidence="11">Lacks conserved residue(s) required for the propagation of feature annotation.</text>
</comment>
<dbReference type="PROSITE" id="PS50050">
    <property type="entry name" value="TNFR_NGFR_2"/>
    <property type="match status" value="4"/>
</dbReference>
<dbReference type="PROSITE" id="PS00652">
    <property type="entry name" value="TNFR_NGFR_1"/>
    <property type="match status" value="2"/>
</dbReference>
<dbReference type="GeneTree" id="ENSGT00730000110974"/>
<keyword evidence="2" id="KW-1003">Cell membrane</keyword>
<feature type="region of interest" description="Disordered" evidence="12">
    <location>
        <begin position="206"/>
        <end position="238"/>
    </location>
</feature>
<feature type="domain" description="TNFR-Cys" evidence="16">
    <location>
        <begin position="104"/>
        <end position="142"/>
    </location>
</feature>
<dbReference type="CTD" id="564338"/>
<feature type="disulfide bond" evidence="11">
    <location>
        <begin position="121"/>
        <end position="134"/>
    </location>
</feature>
<evidence type="ECO:0000256" key="10">
    <source>
        <dbReference type="ARBA" id="ARBA00023180"/>
    </source>
</evidence>
<feature type="transmembrane region" description="Helical" evidence="13">
    <location>
        <begin position="250"/>
        <end position="270"/>
    </location>
</feature>
<dbReference type="Pfam" id="PF18422">
    <property type="entry name" value="TNFR_16_TM"/>
    <property type="match status" value="1"/>
</dbReference>
<comment type="subcellular location">
    <subcellularLocation>
        <location evidence="1">Cell membrane</location>
        <topology evidence="1">Single-pass membrane protein</topology>
    </subcellularLocation>
</comment>
<keyword evidence="9 11" id="KW-1015">Disulfide bond</keyword>
<feature type="repeat" description="TNFR-Cys" evidence="11">
    <location>
        <begin position="62"/>
        <end position="103"/>
    </location>
</feature>
<evidence type="ECO:0000256" key="3">
    <source>
        <dbReference type="ARBA" id="ARBA00022692"/>
    </source>
</evidence>
<dbReference type="Gene3D" id="2.10.50.10">
    <property type="entry name" value="Tumor Necrosis Factor Receptor, subunit A, domain 2"/>
    <property type="match status" value="2"/>
</dbReference>
<dbReference type="GeneID" id="113156035"/>
<feature type="repeat" description="TNFR-Cys" evidence="11">
    <location>
        <begin position="144"/>
        <end position="183"/>
    </location>
</feature>
<evidence type="ECO:0000256" key="14">
    <source>
        <dbReference type="SAM" id="SignalP"/>
    </source>
</evidence>
<dbReference type="PANTHER" id="PTHR46605:SF3">
    <property type="entry name" value="TUMOR NECROSIS FACTOR RECEPTOR SUPERFAMILY MEMBER 16"/>
    <property type="match status" value="1"/>
</dbReference>
<dbReference type="Gene3D" id="1.10.533.10">
    <property type="entry name" value="Death Domain, Fas"/>
    <property type="match status" value="1"/>
</dbReference>
<dbReference type="InterPro" id="IPR011029">
    <property type="entry name" value="DEATH-like_dom_sf"/>
</dbReference>
<dbReference type="GO" id="GO:0005886">
    <property type="term" value="C:plasma membrane"/>
    <property type="evidence" value="ECO:0007669"/>
    <property type="project" value="UniProtKB-SubCell"/>
</dbReference>
<dbReference type="InterPro" id="IPR001368">
    <property type="entry name" value="TNFR/NGFR_Cys_rich_reg"/>
</dbReference>
<dbReference type="GO" id="GO:0009986">
    <property type="term" value="C:cell surface"/>
    <property type="evidence" value="ECO:0007669"/>
    <property type="project" value="TreeGrafter"/>
</dbReference>
<dbReference type="InterPro" id="IPR034046">
    <property type="entry name" value="TNFRSF16_N"/>
</dbReference>
<keyword evidence="18" id="KW-1185">Reference proteome</keyword>
<feature type="domain" description="Death" evidence="15">
    <location>
        <begin position="365"/>
        <end position="424"/>
    </location>
</feature>
<feature type="domain" description="TNFR-Cys" evidence="16">
    <location>
        <begin position="62"/>
        <end position="103"/>
    </location>
</feature>
<feature type="compositionally biased region" description="Polar residues" evidence="12">
    <location>
        <begin position="281"/>
        <end position="295"/>
    </location>
</feature>
<dbReference type="PANTHER" id="PTHR46605">
    <property type="entry name" value="TUMOR NECROSIS FACTOR RECEPTOR"/>
    <property type="match status" value="1"/>
</dbReference>
<dbReference type="RefSeq" id="XP_026206632.1">
    <property type="nucleotide sequence ID" value="XM_026350847.1"/>
</dbReference>
<organism evidence="17 18">
    <name type="scientific">Anabas testudineus</name>
    <name type="common">Climbing perch</name>
    <name type="synonym">Anthias testudineus</name>
    <dbReference type="NCBI Taxonomy" id="64144"/>
    <lineage>
        <taxon>Eukaryota</taxon>
        <taxon>Metazoa</taxon>
        <taxon>Chordata</taxon>
        <taxon>Craniata</taxon>
        <taxon>Vertebrata</taxon>
        <taxon>Euteleostomi</taxon>
        <taxon>Actinopterygii</taxon>
        <taxon>Neopterygii</taxon>
        <taxon>Teleostei</taxon>
        <taxon>Neoteleostei</taxon>
        <taxon>Acanthomorphata</taxon>
        <taxon>Anabantaria</taxon>
        <taxon>Anabantiformes</taxon>
        <taxon>Anabantoidei</taxon>
        <taxon>Anabantidae</taxon>
        <taxon>Anabas</taxon>
    </lineage>
</organism>
<reference evidence="17" key="3">
    <citation type="submission" date="2025-09" db="UniProtKB">
        <authorList>
            <consortium name="Ensembl"/>
        </authorList>
    </citation>
    <scope>IDENTIFICATION</scope>
</reference>
<keyword evidence="3 13" id="KW-0812">Transmembrane</keyword>
<dbReference type="AlphaFoldDB" id="A0AAQ6IMJ4"/>
<dbReference type="InterPro" id="IPR000488">
    <property type="entry name" value="Death_dom"/>
</dbReference>
<reference evidence="17" key="2">
    <citation type="submission" date="2025-08" db="UniProtKB">
        <authorList>
            <consortium name="Ensembl"/>
        </authorList>
    </citation>
    <scope>IDENTIFICATION</scope>
</reference>
<evidence type="ECO:0000313" key="18">
    <source>
        <dbReference type="Proteomes" id="UP000265040"/>
    </source>
</evidence>
<evidence type="ECO:0000256" key="8">
    <source>
        <dbReference type="ARBA" id="ARBA00023136"/>
    </source>
</evidence>
<dbReference type="FunFam" id="2.10.50.10:FF:000013">
    <property type="entry name" value="Tumor necrosis factor receptor superfamily member 16"/>
    <property type="match status" value="1"/>
</dbReference>
<evidence type="ECO:0008006" key="19">
    <source>
        <dbReference type="Google" id="ProtNLM"/>
    </source>
</evidence>
<dbReference type="GO" id="GO:0005035">
    <property type="term" value="F:death receptor activity"/>
    <property type="evidence" value="ECO:0007669"/>
    <property type="project" value="TreeGrafter"/>
</dbReference>
<accession>A0AAQ6IMJ4</accession>
<dbReference type="SUPFAM" id="SSF47986">
    <property type="entry name" value="DEATH domain"/>
    <property type="match status" value="1"/>
</dbReference>
<dbReference type="Gene3D" id="6.10.250.1780">
    <property type="match status" value="1"/>
</dbReference>
<keyword evidence="7 13" id="KW-1133">Transmembrane helix</keyword>
<dbReference type="CDD" id="cd13416">
    <property type="entry name" value="TNFRSF16"/>
    <property type="match status" value="1"/>
</dbReference>
<sequence>MQRSYRMNSALIAVLLGVIGALADKEKCSSGQFTTSGECCKQCPPGEGVLRPCGTTQTVCAPCLDSETFSENFSHTEKCQACTQCTGLLRMETPCTDANDAICVCNYGYYFNAFSQKCEPCTKCPEGQGMLLSCERDHDTTCEECNGDTYSDQESSREPCIPCTTCDDGQVLQVCTSVSDTVCQVQYPSVSPTTFLDFFTPNDDILTDDFPPQGPTDSSSSSSSSTTTTTSTTDGDSHKRLYQGLNDKLIPIYCSILAAVVVGVVAFIIFKRWNSCKQNKQGANNCTANQNQTPSPEGEKLHSDSGISVDSQSLQEQQGQTQAQTVVTMDEEPCLLLPLHTREKVEKLLFRGSDGDDCNHMDDSDWCNLAGLLGYEEERIATFRQEEHPVRALLSDWASKDCASIDTLCTALRKINRDDIAQSLVLSPSAAKPTATSVV</sequence>
<feature type="domain" description="TNFR-Cys" evidence="16">
    <location>
        <begin position="144"/>
        <end position="183"/>
    </location>
</feature>
<feature type="disulfide bond" evidence="11">
    <location>
        <begin position="82"/>
        <end position="95"/>
    </location>
</feature>
<feature type="disulfide bond" evidence="11">
    <location>
        <begin position="85"/>
        <end position="103"/>
    </location>
</feature>
<keyword evidence="5 14" id="KW-0732">Signal</keyword>
<dbReference type="SMART" id="SM00005">
    <property type="entry name" value="DEATH"/>
    <property type="match status" value="1"/>
</dbReference>
<dbReference type="PRINTS" id="PR01966">
    <property type="entry name" value="TNFACTORR16"/>
</dbReference>
<evidence type="ECO:0000313" key="17">
    <source>
        <dbReference type="Ensembl" id="ENSATEP00000076499.1"/>
    </source>
</evidence>
<evidence type="ECO:0000259" key="16">
    <source>
        <dbReference type="PROSITE" id="PS50050"/>
    </source>
</evidence>
<dbReference type="CDD" id="cd08311">
    <property type="entry name" value="Death_p75NR"/>
    <property type="match status" value="1"/>
</dbReference>
<dbReference type="PROSITE" id="PS50017">
    <property type="entry name" value="DEATH_DOMAIN"/>
    <property type="match status" value="1"/>
</dbReference>
<feature type="chain" id="PRO_5043747852" description="Nerve growth factor receptor b" evidence="14">
    <location>
        <begin position="24"/>
        <end position="439"/>
    </location>
</feature>
<evidence type="ECO:0000256" key="13">
    <source>
        <dbReference type="SAM" id="Phobius"/>
    </source>
</evidence>
<dbReference type="SUPFAM" id="SSF57586">
    <property type="entry name" value="TNF receptor-like"/>
    <property type="match status" value="3"/>
</dbReference>
<dbReference type="Proteomes" id="UP000265040">
    <property type="component" value="Chromosome 19"/>
</dbReference>
<evidence type="ECO:0000256" key="12">
    <source>
        <dbReference type="SAM" id="MobiDB-lite"/>
    </source>
</evidence>
<keyword evidence="10" id="KW-0325">Glycoprotein</keyword>
<evidence type="ECO:0000256" key="9">
    <source>
        <dbReference type="ARBA" id="ARBA00023157"/>
    </source>
</evidence>
<name>A0AAQ6IMJ4_ANATE</name>
<feature type="signal peptide" evidence="14">
    <location>
        <begin position="1"/>
        <end position="23"/>
    </location>
</feature>
<keyword evidence="8 13" id="KW-0472">Membrane</keyword>
<evidence type="ECO:0000256" key="7">
    <source>
        <dbReference type="ARBA" id="ARBA00022989"/>
    </source>
</evidence>
<evidence type="ECO:0000256" key="6">
    <source>
        <dbReference type="ARBA" id="ARBA00022737"/>
    </source>
</evidence>
<dbReference type="Ensembl" id="ENSATET00000078870.1">
    <property type="protein sequence ID" value="ENSATEP00000076499.1"/>
    <property type="gene ID" value="ENSATEG00000032411.1"/>
</dbReference>
<evidence type="ECO:0000256" key="4">
    <source>
        <dbReference type="ARBA" id="ARBA00022703"/>
    </source>
</evidence>